<reference evidence="2" key="1">
    <citation type="journal article" date="2014" name="Genome Announc.">
        <title>Draft Genome Sequences of Two Lactobacillus Strains, L. farraginis JCM 14108T and L. composti JCM 14202T, Isolated from Compost of Distilled Shochu Residue.</title>
        <authorList>
            <person name="Yuki M."/>
            <person name="Oshima K."/>
            <person name="Suda W."/>
            <person name="Kitahara M."/>
            <person name="Kitamura K."/>
            <person name="Iida T."/>
            <person name="Hattori M."/>
            <person name="Ohkuma M."/>
        </authorList>
    </citation>
    <scope>NUCLEOTIDE SEQUENCE [LARGE SCALE GENOMIC DNA]</scope>
    <source>
        <strain evidence="2">JCM 14108</strain>
    </source>
</reference>
<protein>
    <submittedName>
        <fullName evidence="2">GTP pyrophosphokinase, (P)ppGpp synthetase I</fullName>
    </submittedName>
</protein>
<proteinExistence type="predicted"/>
<dbReference type="AlphaFoldDB" id="X0Q9T0"/>
<name>X0Q9T0_9LACO</name>
<comment type="caution">
    <text evidence="2">The sequence shown here is derived from an EMBL/GenBank/DDBJ whole genome shotgun (WGS) entry which is preliminary data.</text>
</comment>
<keyword evidence="2" id="KW-0808">Transferase</keyword>
<dbReference type="Proteomes" id="UP000019488">
    <property type="component" value="Unassembled WGS sequence"/>
</dbReference>
<sequence>MTNILNAVNNVTKNVSSVNGQVDHNKMVTISLSIGVRSLEQLNRLISTLKNIPDVYLVKRKFR</sequence>
<dbReference type="EMBL" id="BAKI01000002">
    <property type="protein sequence ID" value="GAF35345.1"/>
    <property type="molecule type" value="Genomic_DNA"/>
</dbReference>
<dbReference type="Pfam" id="PF13291">
    <property type="entry name" value="ACT_4"/>
    <property type="match status" value="1"/>
</dbReference>
<keyword evidence="2" id="KW-0418">Kinase</keyword>
<accession>X0Q9T0</accession>
<evidence type="ECO:0000313" key="2">
    <source>
        <dbReference type="EMBL" id="GAF35345.1"/>
    </source>
</evidence>
<dbReference type="InterPro" id="IPR002912">
    <property type="entry name" value="ACT_dom"/>
</dbReference>
<dbReference type="Gene3D" id="3.30.70.260">
    <property type="match status" value="1"/>
</dbReference>
<organism evidence="2 3">
    <name type="scientific">Lentilactobacillus farraginis DSM 18382 = JCM 14108</name>
    <dbReference type="NCBI Taxonomy" id="1423743"/>
    <lineage>
        <taxon>Bacteria</taxon>
        <taxon>Bacillati</taxon>
        <taxon>Bacillota</taxon>
        <taxon>Bacilli</taxon>
        <taxon>Lactobacillales</taxon>
        <taxon>Lactobacillaceae</taxon>
        <taxon>Lentilactobacillus</taxon>
    </lineage>
</organism>
<evidence type="ECO:0000259" key="1">
    <source>
        <dbReference type="Pfam" id="PF13291"/>
    </source>
</evidence>
<dbReference type="eggNOG" id="COG0317">
    <property type="taxonomic scope" value="Bacteria"/>
</dbReference>
<gene>
    <name evidence="2" type="ORF">JCM14108_228</name>
</gene>
<feature type="domain" description="ACT" evidence="1">
    <location>
        <begin position="2"/>
        <end position="60"/>
    </location>
</feature>
<evidence type="ECO:0000313" key="3">
    <source>
        <dbReference type="Proteomes" id="UP000019488"/>
    </source>
</evidence>
<dbReference type="GO" id="GO:0016301">
    <property type="term" value="F:kinase activity"/>
    <property type="evidence" value="ECO:0007669"/>
    <property type="project" value="UniProtKB-KW"/>
</dbReference>